<protein>
    <submittedName>
        <fullName evidence="4">SDR family NAD(P)-dependent oxidoreductase</fullName>
    </submittedName>
</protein>
<evidence type="ECO:0000256" key="2">
    <source>
        <dbReference type="ARBA" id="ARBA00023002"/>
    </source>
</evidence>
<comment type="similarity">
    <text evidence="1 3">Belongs to the short-chain dehydrogenases/reductases (SDR) family.</text>
</comment>
<dbReference type="InterPro" id="IPR020904">
    <property type="entry name" value="Sc_DH/Rdtase_CS"/>
</dbReference>
<accession>A0A972VXU6</accession>
<dbReference type="Proteomes" id="UP000754644">
    <property type="component" value="Unassembled WGS sequence"/>
</dbReference>
<evidence type="ECO:0000256" key="3">
    <source>
        <dbReference type="RuleBase" id="RU000363"/>
    </source>
</evidence>
<gene>
    <name evidence="4" type="ORF">HQ497_13010</name>
</gene>
<dbReference type="PROSITE" id="PS00061">
    <property type="entry name" value="ADH_SHORT"/>
    <property type="match status" value="1"/>
</dbReference>
<dbReference type="CDD" id="cd05233">
    <property type="entry name" value="SDR_c"/>
    <property type="match status" value="1"/>
</dbReference>
<dbReference type="Gene3D" id="3.40.50.720">
    <property type="entry name" value="NAD(P)-binding Rossmann-like Domain"/>
    <property type="match status" value="1"/>
</dbReference>
<keyword evidence="2" id="KW-0560">Oxidoreductase</keyword>
<dbReference type="PANTHER" id="PTHR24321">
    <property type="entry name" value="DEHYDROGENASES, SHORT CHAIN"/>
    <property type="match status" value="1"/>
</dbReference>
<name>A0A972VXU6_9GAMM</name>
<dbReference type="PRINTS" id="PR00081">
    <property type="entry name" value="GDHRDH"/>
</dbReference>
<dbReference type="PANTHER" id="PTHR24321:SF8">
    <property type="entry name" value="ESTRADIOL 17-BETA-DEHYDROGENASE 8-RELATED"/>
    <property type="match status" value="1"/>
</dbReference>
<dbReference type="InterPro" id="IPR036291">
    <property type="entry name" value="NAD(P)-bd_dom_sf"/>
</dbReference>
<dbReference type="EMBL" id="JABMOJ010000492">
    <property type="protein sequence ID" value="NQV66273.1"/>
    <property type="molecule type" value="Genomic_DNA"/>
</dbReference>
<dbReference type="Pfam" id="PF00106">
    <property type="entry name" value="adh_short"/>
    <property type="match status" value="1"/>
</dbReference>
<sequence length="233" mass="24013">MFANKTVIVTGGAGALGREVVRWFSARGAQVGVLDISAEVLHEAFPAVDENLCLVSCDLTQRGSCAEAVATIQARFGAVDILCNTAGGFLMGDPVHNTSDETWNFLFDLNARSILNMSAAVVPAMLAGGAGKVVNVAARAALGGGAMMGAYTASKAAVLRLTESMAQELRGHNINVNCVLPSLIDTPRNRQDMPGADYSQWVTPAEIASVIGFLASPDAGAVHGAGIPVDGLS</sequence>
<dbReference type="FunFam" id="3.40.50.720:FF:000084">
    <property type="entry name" value="Short-chain dehydrogenase reductase"/>
    <property type="match status" value="1"/>
</dbReference>
<evidence type="ECO:0000256" key="1">
    <source>
        <dbReference type="ARBA" id="ARBA00006484"/>
    </source>
</evidence>
<dbReference type="PRINTS" id="PR00080">
    <property type="entry name" value="SDRFAMILY"/>
</dbReference>
<comment type="caution">
    <text evidence="4">The sequence shown here is derived from an EMBL/GenBank/DDBJ whole genome shotgun (WGS) entry which is preliminary data.</text>
</comment>
<proteinExistence type="inferred from homology"/>
<evidence type="ECO:0000313" key="4">
    <source>
        <dbReference type="EMBL" id="NQV66273.1"/>
    </source>
</evidence>
<reference evidence="4" key="1">
    <citation type="submission" date="2020-05" db="EMBL/GenBank/DDBJ databases">
        <title>Sulfur intermediates as new biogeochemical hubs in an aquatic model microbial ecosystem.</title>
        <authorList>
            <person name="Vigneron A."/>
        </authorList>
    </citation>
    <scope>NUCLEOTIDE SEQUENCE</scope>
    <source>
        <strain evidence="4">Bin.250</strain>
    </source>
</reference>
<organism evidence="4 5">
    <name type="scientific">SAR86 cluster bacterium</name>
    <dbReference type="NCBI Taxonomy" id="2030880"/>
    <lineage>
        <taxon>Bacteria</taxon>
        <taxon>Pseudomonadati</taxon>
        <taxon>Pseudomonadota</taxon>
        <taxon>Gammaproteobacteria</taxon>
        <taxon>SAR86 cluster</taxon>
    </lineage>
</organism>
<dbReference type="SUPFAM" id="SSF51735">
    <property type="entry name" value="NAD(P)-binding Rossmann-fold domains"/>
    <property type="match status" value="1"/>
</dbReference>
<evidence type="ECO:0000313" key="5">
    <source>
        <dbReference type="Proteomes" id="UP000754644"/>
    </source>
</evidence>
<dbReference type="InterPro" id="IPR002347">
    <property type="entry name" value="SDR_fam"/>
</dbReference>
<dbReference type="AlphaFoldDB" id="A0A972VXU6"/>
<dbReference type="GO" id="GO:0016491">
    <property type="term" value="F:oxidoreductase activity"/>
    <property type="evidence" value="ECO:0007669"/>
    <property type="project" value="UniProtKB-KW"/>
</dbReference>